<evidence type="ECO:0000313" key="2">
    <source>
        <dbReference type="EMBL" id="CAH9094037.1"/>
    </source>
</evidence>
<reference evidence="2" key="1">
    <citation type="submission" date="2022-07" db="EMBL/GenBank/DDBJ databases">
        <authorList>
            <person name="Macas J."/>
            <person name="Novak P."/>
            <person name="Neumann P."/>
        </authorList>
    </citation>
    <scope>NUCLEOTIDE SEQUENCE</scope>
</reference>
<comment type="caution">
    <text evidence="2">The sequence shown here is derived from an EMBL/GenBank/DDBJ whole genome shotgun (WGS) entry which is preliminary data.</text>
</comment>
<protein>
    <submittedName>
        <fullName evidence="2">Uncharacterized protein</fullName>
    </submittedName>
</protein>
<evidence type="ECO:0000313" key="3">
    <source>
        <dbReference type="Proteomes" id="UP001152484"/>
    </source>
</evidence>
<dbReference type="AlphaFoldDB" id="A0A9P0ZBB8"/>
<organism evidence="2 3">
    <name type="scientific">Cuscuta europaea</name>
    <name type="common">European dodder</name>
    <dbReference type="NCBI Taxonomy" id="41803"/>
    <lineage>
        <taxon>Eukaryota</taxon>
        <taxon>Viridiplantae</taxon>
        <taxon>Streptophyta</taxon>
        <taxon>Embryophyta</taxon>
        <taxon>Tracheophyta</taxon>
        <taxon>Spermatophyta</taxon>
        <taxon>Magnoliopsida</taxon>
        <taxon>eudicotyledons</taxon>
        <taxon>Gunneridae</taxon>
        <taxon>Pentapetalae</taxon>
        <taxon>asterids</taxon>
        <taxon>lamiids</taxon>
        <taxon>Solanales</taxon>
        <taxon>Convolvulaceae</taxon>
        <taxon>Cuscuteae</taxon>
        <taxon>Cuscuta</taxon>
        <taxon>Cuscuta subgen. Cuscuta</taxon>
    </lineage>
</organism>
<keyword evidence="1" id="KW-0732">Signal</keyword>
<sequence>MLIIMLLVYSELGYFDIGDPTWECEFCNALMWYYERMGKGYKAKNPKFSLCCMQRKIKIPHLMPPPQPLSDLFHKKDARSKYFLQNIRSFNMMFSFTSLGGRIEVSQNDGNGPPMYILNGENYHRIGSLL</sequence>
<feature type="non-terminal residue" evidence="2">
    <location>
        <position position="130"/>
    </location>
</feature>
<dbReference type="PANTHER" id="PTHR45786:SF74">
    <property type="entry name" value="ATP-DEPENDENT DNA HELICASE"/>
    <property type="match status" value="1"/>
</dbReference>
<accession>A0A9P0ZBB8</accession>
<keyword evidence="3" id="KW-1185">Reference proteome</keyword>
<name>A0A9P0ZBB8_CUSEU</name>
<dbReference type="OrthoDB" id="1304969at2759"/>
<feature type="signal peptide" evidence="1">
    <location>
        <begin position="1"/>
        <end position="15"/>
    </location>
</feature>
<dbReference type="EMBL" id="CAMAPE010000031">
    <property type="protein sequence ID" value="CAH9094037.1"/>
    <property type="molecule type" value="Genomic_DNA"/>
</dbReference>
<dbReference type="Proteomes" id="UP001152484">
    <property type="component" value="Unassembled WGS sequence"/>
</dbReference>
<evidence type="ECO:0000256" key="1">
    <source>
        <dbReference type="SAM" id="SignalP"/>
    </source>
</evidence>
<proteinExistence type="predicted"/>
<dbReference type="PANTHER" id="PTHR45786">
    <property type="entry name" value="DNA BINDING PROTEIN-LIKE"/>
    <property type="match status" value="1"/>
</dbReference>
<gene>
    <name evidence="2" type="ORF">CEURO_LOCUS12562</name>
</gene>
<feature type="chain" id="PRO_5040182854" evidence="1">
    <location>
        <begin position="16"/>
        <end position="130"/>
    </location>
</feature>